<name>A0A7E5VSA6_TRINI</name>
<dbReference type="PROSITE" id="PS00135">
    <property type="entry name" value="TRYPSIN_SER"/>
    <property type="match status" value="1"/>
</dbReference>
<evidence type="ECO:0000256" key="3">
    <source>
        <dbReference type="ARBA" id="ARBA00023157"/>
    </source>
</evidence>
<dbReference type="InterPro" id="IPR043504">
    <property type="entry name" value="Peptidase_S1_PA_chymotrypsin"/>
</dbReference>
<keyword evidence="7" id="KW-0720">Serine protease</keyword>
<evidence type="ECO:0000256" key="2">
    <source>
        <dbReference type="ARBA" id="ARBA00022656"/>
    </source>
</evidence>
<feature type="signal peptide" evidence="8">
    <location>
        <begin position="1"/>
        <end position="21"/>
    </location>
</feature>
<feature type="domain" description="Peptidase S1" evidence="9">
    <location>
        <begin position="155"/>
        <end position="396"/>
    </location>
</feature>
<dbReference type="InterPro" id="IPR001314">
    <property type="entry name" value="Peptidase_S1A"/>
</dbReference>
<evidence type="ECO:0000256" key="4">
    <source>
        <dbReference type="ARBA" id="ARBA00023240"/>
    </source>
</evidence>
<dbReference type="InterPro" id="IPR051333">
    <property type="entry name" value="CLIP_Serine_Protease"/>
</dbReference>
<dbReference type="Gene3D" id="2.40.10.10">
    <property type="entry name" value="Trypsin-like serine proteases"/>
    <property type="match status" value="1"/>
</dbReference>
<organism evidence="10 11">
    <name type="scientific">Trichoplusia ni</name>
    <name type="common">Cabbage looper</name>
    <dbReference type="NCBI Taxonomy" id="7111"/>
    <lineage>
        <taxon>Eukaryota</taxon>
        <taxon>Metazoa</taxon>
        <taxon>Ecdysozoa</taxon>
        <taxon>Arthropoda</taxon>
        <taxon>Hexapoda</taxon>
        <taxon>Insecta</taxon>
        <taxon>Pterygota</taxon>
        <taxon>Neoptera</taxon>
        <taxon>Endopterygota</taxon>
        <taxon>Lepidoptera</taxon>
        <taxon>Glossata</taxon>
        <taxon>Ditrysia</taxon>
        <taxon>Noctuoidea</taxon>
        <taxon>Noctuidae</taxon>
        <taxon>Plusiinae</taxon>
        <taxon>Trichoplusia</taxon>
    </lineage>
</organism>
<dbReference type="FunFam" id="2.40.10.10:FF:000068">
    <property type="entry name" value="transmembrane protease serine 2"/>
    <property type="match status" value="1"/>
</dbReference>
<dbReference type="Proteomes" id="UP000322000">
    <property type="component" value="Chromosome 7"/>
</dbReference>
<dbReference type="PRINTS" id="PR00722">
    <property type="entry name" value="CHYMOTRYPSIN"/>
</dbReference>
<dbReference type="InterPro" id="IPR033116">
    <property type="entry name" value="TRYPSIN_SER"/>
</dbReference>
<dbReference type="SUPFAM" id="SSF50494">
    <property type="entry name" value="Trypsin-like serine proteases"/>
    <property type="match status" value="1"/>
</dbReference>
<evidence type="ECO:0000313" key="11">
    <source>
        <dbReference type="RefSeq" id="XP_026731238.1"/>
    </source>
</evidence>
<comment type="subcellular location">
    <subcellularLocation>
        <location evidence="1">Secreted</location>
        <location evidence="1">Extracellular space</location>
    </subcellularLocation>
</comment>
<evidence type="ECO:0000256" key="8">
    <source>
        <dbReference type="SAM" id="SignalP"/>
    </source>
</evidence>
<reference evidence="11" key="1">
    <citation type="submission" date="2025-08" db="UniProtKB">
        <authorList>
            <consortium name="RefSeq"/>
        </authorList>
    </citation>
    <scope>IDENTIFICATION</scope>
</reference>
<evidence type="ECO:0000313" key="10">
    <source>
        <dbReference type="Proteomes" id="UP000322000"/>
    </source>
</evidence>
<keyword evidence="2" id="KW-0800">Toxin</keyword>
<keyword evidence="4" id="KW-1199">Hemostasis impairing toxin</keyword>
<dbReference type="GeneID" id="113496261"/>
<dbReference type="PROSITE" id="PS00134">
    <property type="entry name" value="TRYPSIN_HIS"/>
    <property type="match status" value="1"/>
</dbReference>
<dbReference type="GO" id="GO:0004252">
    <property type="term" value="F:serine-type endopeptidase activity"/>
    <property type="evidence" value="ECO:0007669"/>
    <property type="project" value="InterPro"/>
</dbReference>
<keyword evidence="7" id="KW-0378">Hydrolase</keyword>
<gene>
    <name evidence="11" type="primary">LOC113496261</name>
</gene>
<dbReference type="SMART" id="SM00020">
    <property type="entry name" value="Tryp_SPc"/>
    <property type="match status" value="1"/>
</dbReference>
<dbReference type="CDD" id="cd00190">
    <property type="entry name" value="Tryp_SPc"/>
    <property type="match status" value="1"/>
</dbReference>
<protein>
    <submittedName>
        <fullName evidence="11">Venom protease-like isoform X1</fullName>
    </submittedName>
</protein>
<dbReference type="GO" id="GO:0090729">
    <property type="term" value="F:toxin activity"/>
    <property type="evidence" value="ECO:0007669"/>
    <property type="project" value="UniProtKB-KW"/>
</dbReference>
<dbReference type="Pfam" id="PF00089">
    <property type="entry name" value="Trypsin"/>
    <property type="match status" value="1"/>
</dbReference>
<dbReference type="PANTHER" id="PTHR24260:SF147">
    <property type="entry name" value="EG:BACR7A4.3 PROTEIN-RELATED"/>
    <property type="match status" value="1"/>
</dbReference>
<dbReference type="PANTHER" id="PTHR24260">
    <property type="match status" value="1"/>
</dbReference>
<dbReference type="PROSITE" id="PS50240">
    <property type="entry name" value="TRYPSIN_DOM"/>
    <property type="match status" value="1"/>
</dbReference>
<dbReference type="RefSeq" id="XP_026731238.1">
    <property type="nucleotide sequence ID" value="XM_026875437.1"/>
</dbReference>
<evidence type="ECO:0000256" key="6">
    <source>
        <dbReference type="ARBA" id="ARBA00084094"/>
    </source>
</evidence>
<feature type="chain" id="PRO_5028819456" evidence="8">
    <location>
        <begin position="22"/>
        <end position="429"/>
    </location>
</feature>
<dbReference type="InterPro" id="IPR001254">
    <property type="entry name" value="Trypsin_dom"/>
</dbReference>
<keyword evidence="8" id="KW-0732">Signal</keyword>
<comment type="function">
    <text evidence="5">Fibrinolytic activity; shows preferential cleavage of Arg-Gly bonds in all three fibrinogen chains. Contact with the caterpillars causes severe bleeding, due the anticoagulant effect of the protein.</text>
</comment>
<sequence>MYLDKVKTLVVILCSLCYVSCELGLPEGASCFTQGANGTCVELGRCASANRINLFLTAGYPRSQFPELPDICSYSGKLPVVCCTDCSISEKPYYDTALLPLGTFGSKEGTVAWKKCIDYFQRLPYKCHGSGVAGVKRDWNDEKKCYDIQIYGALGVGGRDAERWEFPHSALIGYGDDVETADWLCGGSVISERFILTAAHCTAAGALGSVKFAALGLLKRTDPKKYWKIHNVKRIINHPEHKPPSKYHDIALLETETEMNFGNDLLPACLHTGTEEISTAEASGWGRLGYRQALANTLQVVEITQYNDSECASMYKPHRLLEHGYDRKTQMCYGVYNAAVDTCEGDSGGPLQIHRFKCLYTVIGITSYGKDCGIPGSAGMYTRVSYYVPWIESIVWPVEFEQQKKLDDEWLDKWLQKPSNLSQEIKPVM</sequence>
<keyword evidence="7" id="KW-0645">Protease</keyword>
<dbReference type="KEGG" id="tnl:113496261"/>
<dbReference type="AlphaFoldDB" id="A0A7E5VSA6"/>
<evidence type="ECO:0000256" key="5">
    <source>
        <dbReference type="ARBA" id="ARBA00055534"/>
    </source>
</evidence>
<dbReference type="OrthoDB" id="6339452at2759"/>
<keyword evidence="6" id="KW-1205">Fibrinolytic toxin</keyword>
<dbReference type="InterPro" id="IPR018114">
    <property type="entry name" value="TRYPSIN_HIS"/>
</dbReference>
<keyword evidence="3" id="KW-1015">Disulfide bond</keyword>
<dbReference type="InParanoid" id="A0A7E5VSA6"/>
<accession>A0A7E5VSA6</accession>
<evidence type="ECO:0000256" key="1">
    <source>
        <dbReference type="ARBA" id="ARBA00004239"/>
    </source>
</evidence>
<dbReference type="GO" id="GO:0006508">
    <property type="term" value="P:proteolysis"/>
    <property type="evidence" value="ECO:0007669"/>
    <property type="project" value="UniProtKB-KW"/>
</dbReference>
<evidence type="ECO:0000256" key="7">
    <source>
        <dbReference type="RuleBase" id="RU363034"/>
    </source>
</evidence>
<keyword evidence="10" id="KW-1185">Reference proteome</keyword>
<proteinExistence type="predicted"/>
<evidence type="ECO:0000259" key="9">
    <source>
        <dbReference type="PROSITE" id="PS50240"/>
    </source>
</evidence>
<dbReference type="GO" id="GO:0005576">
    <property type="term" value="C:extracellular region"/>
    <property type="evidence" value="ECO:0007669"/>
    <property type="project" value="UniProtKB-SubCell"/>
</dbReference>
<dbReference type="InterPro" id="IPR009003">
    <property type="entry name" value="Peptidase_S1_PA"/>
</dbReference>
<dbReference type="FunCoup" id="A0A7E5VSA6">
    <property type="interactions" value="7"/>
</dbReference>